<evidence type="ECO:0000313" key="1">
    <source>
        <dbReference type="EMBL" id="ABW01899.1"/>
    </source>
</evidence>
<dbReference type="EMBL" id="CP000852">
    <property type="protein sequence ID" value="ABW01899.1"/>
    <property type="molecule type" value="Genomic_DNA"/>
</dbReference>
<dbReference type="Proteomes" id="UP000001137">
    <property type="component" value="Chromosome"/>
</dbReference>
<evidence type="ECO:0000313" key="2">
    <source>
        <dbReference type="Proteomes" id="UP000001137"/>
    </source>
</evidence>
<dbReference type="AlphaFoldDB" id="A8MDP3"/>
<keyword evidence="2" id="KW-1185">Reference proteome</keyword>
<organism evidence="1 2">
    <name type="scientific">Caldivirga maquilingensis (strain ATCC 700844 / DSM 13496 / JCM 10307 / IC-167)</name>
    <dbReference type="NCBI Taxonomy" id="397948"/>
    <lineage>
        <taxon>Archaea</taxon>
        <taxon>Thermoproteota</taxon>
        <taxon>Thermoprotei</taxon>
        <taxon>Thermoproteales</taxon>
        <taxon>Thermoproteaceae</taxon>
        <taxon>Caldivirga</taxon>
    </lineage>
</organism>
<name>A8MDP3_CALMQ</name>
<dbReference type="RefSeq" id="WP_012186118.1">
    <property type="nucleotide sequence ID" value="NC_009954.1"/>
</dbReference>
<protein>
    <submittedName>
        <fullName evidence="1">Uncharacterized protein</fullName>
    </submittedName>
</protein>
<accession>A8MDP3</accession>
<dbReference type="eggNOG" id="arCOG02197">
    <property type="taxonomic scope" value="Archaea"/>
</dbReference>
<gene>
    <name evidence="1" type="ordered locus">Cmaq_1070</name>
</gene>
<reference evidence="1 2" key="1">
    <citation type="submission" date="2007-10" db="EMBL/GenBank/DDBJ databases">
        <title>Complete sequence of Caldivirga maquilingensis IC-167.</title>
        <authorList>
            <consortium name="US DOE Joint Genome Institute"/>
            <person name="Copeland A."/>
            <person name="Lucas S."/>
            <person name="Lapidus A."/>
            <person name="Barry K."/>
            <person name="Glavina del Rio T."/>
            <person name="Dalin E."/>
            <person name="Tice H."/>
            <person name="Pitluck S."/>
            <person name="Saunders E."/>
            <person name="Brettin T."/>
            <person name="Bruce D."/>
            <person name="Detter J.C."/>
            <person name="Han C."/>
            <person name="Schmutz J."/>
            <person name="Larimer F."/>
            <person name="Land M."/>
            <person name="Hauser L."/>
            <person name="Kyrpides N."/>
            <person name="Ivanova N."/>
            <person name="Biddle J.F."/>
            <person name="Zhang Z."/>
            <person name="Fitz-Gibbon S.T."/>
            <person name="Lowe T.M."/>
            <person name="Saltikov C."/>
            <person name="House C.H."/>
            <person name="Richardson P."/>
        </authorList>
    </citation>
    <scope>NUCLEOTIDE SEQUENCE [LARGE SCALE GENOMIC DNA]</scope>
    <source>
        <strain evidence="2">ATCC 700844 / DSM 13496 / JCM 10307 / IC-167</strain>
    </source>
</reference>
<dbReference type="GeneID" id="5710385"/>
<dbReference type="STRING" id="397948.Cmaq_1070"/>
<dbReference type="KEGG" id="cma:Cmaq_1070"/>
<dbReference type="OrthoDB" id="378876at2157"/>
<sequence length="164" mass="18075">MIEPIRLKLGDEEAQFIVYTMLLEEPLSNEALSMLLSNTEADVFIIIDGSTSPTVNDLLYYLYLAHRNVNDGVSIARDANVEAMLYVQCTTQINEAKRISDPLGKRLVTVAALSIGRGVRVNPPLGDFFIGSVSRLSRGGCGRGKVIRMIMGRISTRRLITNDS</sequence>
<dbReference type="HOGENOM" id="CLU_1615229_0_0_2"/>
<proteinExistence type="predicted"/>
<dbReference type="Gene3D" id="3.30.2380.10">
    <property type="entry name" value="CGI121/TPRKB"/>
    <property type="match status" value="1"/>
</dbReference>
<dbReference type="InterPro" id="IPR036504">
    <property type="entry name" value="CGI121/TPRKB_sf"/>
</dbReference>
<dbReference type="SUPFAM" id="SSF143870">
    <property type="entry name" value="PF0523-like"/>
    <property type="match status" value="1"/>
</dbReference>